<dbReference type="Proteomes" id="UP000799291">
    <property type="component" value="Unassembled WGS sequence"/>
</dbReference>
<protein>
    <submittedName>
        <fullName evidence="2">Glycosyltransferase family 8 protein</fullName>
    </submittedName>
</protein>
<name>A0A6G1JEW0_9PLEO</name>
<evidence type="ECO:0000313" key="2">
    <source>
        <dbReference type="EMBL" id="KAF2689006.1"/>
    </source>
</evidence>
<dbReference type="SUPFAM" id="SSF53448">
    <property type="entry name" value="Nucleotide-diphospho-sugar transferases"/>
    <property type="match status" value="1"/>
</dbReference>
<evidence type="ECO:0000256" key="1">
    <source>
        <dbReference type="SAM" id="Phobius"/>
    </source>
</evidence>
<dbReference type="InterPro" id="IPR050587">
    <property type="entry name" value="GNT1/Glycosyltrans_8"/>
</dbReference>
<keyword evidence="1" id="KW-1133">Transmembrane helix</keyword>
<dbReference type="InterPro" id="IPR002495">
    <property type="entry name" value="Glyco_trans_8"/>
</dbReference>
<keyword evidence="3" id="KW-1185">Reference proteome</keyword>
<dbReference type="OrthoDB" id="2014201at2759"/>
<sequence length="375" mass="43141">MTPLYLRSLIFSGCCIILFFIFVSKFHHRTIASTYHSTLDRLQGVTHEKLAYATFLAGTVAELDNITITEETFEEDKYFTAARLLGYHLMHKPSTRSQRGIPFVVLVTKNVQEVQVDRLQRDGAIVLPVESQPTGDWFHPTRARWNDVMTKLRLWELEQFEKVVFLDVDSALTKPLDGVFDDAGAGIVKTVADPRSPLDPDNETPIPERYLMASVPEAITHHQFPPKDGQFRHGHTYFNAGFFMFSPSSVLHEHYTSLTNHANVSDLKFDTACPEQNLLNYAHRREGPMPWVDLSLTWNVIRATKNDVKNGAVSLHAKWWEAEELQDWFTSEVSRMQGFYQGQDDARWEVENGIEVPVTTRVKRWAKRKVFEIRS</sequence>
<keyword evidence="1" id="KW-0812">Transmembrane</keyword>
<organism evidence="2 3">
    <name type="scientific">Lentithecium fluviatile CBS 122367</name>
    <dbReference type="NCBI Taxonomy" id="1168545"/>
    <lineage>
        <taxon>Eukaryota</taxon>
        <taxon>Fungi</taxon>
        <taxon>Dikarya</taxon>
        <taxon>Ascomycota</taxon>
        <taxon>Pezizomycotina</taxon>
        <taxon>Dothideomycetes</taxon>
        <taxon>Pleosporomycetidae</taxon>
        <taxon>Pleosporales</taxon>
        <taxon>Massarineae</taxon>
        <taxon>Lentitheciaceae</taxon>
        <taxon>Lentithecium</taxon>
    </lineage>
</organism>
<dbReference type="Gene3D" id="3.90.550.10">
    <property type="entry name" value="Spore Coat Polysaccharide Biosynthesis Protein SpsA, Chain A"/>
    <property type="match status" value="1"/>
</dbReference>
<reference evidence="2" key="1">
    <citation type="journal article" date="2020" name="Stud. Mycol.">
        <title>101 Dothideomycetes genomes: a test case for predicting lifestyles and emergence of pathogens.</title>
        <authorList>
            <person name="Haridas S."/>
            <person name="Albert R."/>
            <person name="Binder M."/>
            <person name="Bloem J."/>
            <person name="Labutti K."/>
            <person name="Salamov A."/>
            <person name="Andreopoulos B."/>
            <person name="Baker S."/>
            <person name="Barry K."/>
            <person name="Bills G."/>
            <person name="Bluhm B."/>
            <person name="Cannon C."/>
            <person name="Castanera R."/>
            <person name="Culley D."/>
            <person name="Daum C."/>
            <person name="Ezra D."/>
            <person name="Gonzalez J."/>
            <person name="Henrissat B."/>
            <person name="Kuo A."/>
            <person name="Liang C."/>
            <person name="Lipzen A."/>
            <person name="Lutzoni F."/>
            <person name="Magnuson J."/>
            <person name="Mondo S."/>
            <person name="Nolan M."/>
            <person name="Ohm R."/>
            <person name="Pangilinan J."/>
            <person name="Park H.-J."/>
            <person name="Ramirez L."/>
            <person name="Alfaro M."/>
            <person name="Sun H."/>
            <person name="Tritt A."/>
            <person name="Yoshinaga Y."/>
            <person name="Zwiers L.-H."/>
            <person name="Turgeon B."/>
            <person name="Goodwin S."/>
            <person name="Spatafora J."/>
            <person name="Crous P."/>
            <person name="Grigoriev I."/>
        </authorList>
    </citation>
    <scope>NUCLEOTIDE SEQUENCE</scope>
    <source>
        <strain evidence="2">CBS 122367</strain>
    </source>
</reference>
<evidence type="ECO:0000313" key="3">
    <source>
        <dbReference type="Proteomes" id="UP000799291"/>
    </source>
</evidence>
<feature type="transmembrane region" description="Helical" evidence="1">
    <location>
        <begin position="6"/>
        <end position="23"/>
    </location>
</feature>
<keyword evidence="1" id="KW-0472">Membrane</keyword>
<dbReference type="GO" id="GO:0016757">
    <property type="term" value="F:glycosyltransferase activity"/>
    <property type="evidence" value="ECO:0007669"/>
    <property type="project" value="InterPro"/>
</dbReference>
<dbReference type="AlphaFoldDB" id="A0A6G1JEW0"/>
<keyword evidence="2" id="KW-0808">Transferase</keyword>
<dbReference type="EMBL" id="MU005572">
    <property type="protein sequence ID" value="KAF2689006.1"/>
    <property type="molecule type" value="Genomic_DNA"/>
</dbReference>
<dbReference type="Pfam" id="PF01501">
    <property type="entry name" value="Glyco_transf_8"/>
    <property type="match status" value="1"/>
</dbReference>
<accession>A0A6G1JEW0</accession>
<proteinExistence type="predicted"/>
<gene>
    <name evidence="2" type="ORF">K458DRAFT_383677</name>
</gene>
<dbReference type="PANTHER" id="PTHR11183">
    <property type="entry name" value="GLYCOGENIN SUBFAMILY MEMBER"/>
    <property type="match status" value="1"/>
</dbReference>
<dbReference type="InterPro" id="IPR029044">
    <property type="entry name" value="Nucleotide-diphossugar_trans"/>
</dbReference>